<organism evidence="3 4">
    <name type="scientific">Vespula pensylvanica</name>
    <name type="common">Western yellow jacket</name>
    <name type="synonym">Wasp</name>
    <dbReference type="NCBI Taxonomy" id="30213"/>
    <lineage>
        <taxon>Eukaryota</taxon>
        <taxon>Metazoa</taxon>
        <taxon>Ecdysozoa</taxon>
        <taxon>Arthropoda</taxon>
        <taxon>Hexapoda</taxon>
        <taxon>Insecta</taxon>
        <taxon>Pterygota</taxon>
        <taxon>Neoptera</taxon>
        <taxon>Endopterygota</taxon>
        <taxon>Hymenoptera</taxon>
        <taxon>Apocrita</taxon>
        <taxon>Aculeata</taxon>
        <taxon>Vespoidea</taxon>
        <taxon>Vespidae</taxon>
        <taxon>Vespinae</taxon>
        <taxon>Vespula</taxon>
    </lineage>
</organism>
<evidence type="ECO:0000256" key="1">
    <source>
        <dbReference type="SAM" id="MobiDB-lite"/>
    </source>
</evidence>
<evidence type="ECO:0000256" key="2">
    <source>
        <dbReference type="SAM" id="SignalP"/>
    </source>
</evidence>
<evidence type="ECO:0000313" key="4">
    <source>
        <dbReference type="Proteomes" id="UP000600918"/>
    </source>
</evidence>
<evidence type="ECO:0000313" key="3">
    <source>
        <dbReference type="EMBL" id="KAF7431895.1"/>
    </source>
</evidence>
<feature type="signal peptide" evidence="2">
    <location>
        <begin position="1"/>
        <end position="26"/>
    </location>
</feature>
<dbReference type="Proteomes" id="UP000600918">
    <property type="component" value="Unassembled WGS sequence"/>
</dbReference>
<gene>
    <name evidence="3" type="ORF">H0235_004819</name>
</gene>
<dbReference type="EMBL" id="JACSDY010000003">
    <property type="protein sequence ID" value="KAF7431895.1"/>
    <property type="molecule type" value="Genomic_DNA"/>
</dbReference>
<keyword evidence="2" id="KW-0732">Signal</keyword>
<comment type="caution">
    <text evidence="3">The sequence shown here is derived from an EMBL/GenBank/DDBJ whole genome shotgun (WGS) entry which is preliminary data.</text>
</comment>
<sequence length="145" mass="16564">MIKVWPAPTSWHTLFVTLCMNARLESATSAGEKERKRKRLEQEEEEEEEEECRWACVGDGGGGDDENREWEETGEHARVHRKVAATAATTCLKDASLERKLLTDEGKLLRKPMPGNFFPFVCVLNLGAKYLTSVRKKQWKRNGIN</sequence>
<dbReference type="AlphaFoldDB" id="A0A834P7U0"/>
<accession>A0A834P7U0</accession>
<feature type="region of interest" description="Disordered" evidence="1">
    <location>
        <begin position="30"/>
        <end position="78"/>
    </location>
</feature>
<protein>
    <submittedName>
        <fullName evidence="3">Uncharacterized protein</fullName>
    </submittedName>
</protein>
<keyword evidence="4" id="KW-1185">Reference proteome</keyword>
<reference evidence="3" key="1">
    <citation type="journal article" date="2020" name="G3 (Bethesda)">
        <title>High-Quality Assemblies for Three Invasive Social Wasps from the &lt;i&gt;Vespula&lt;/i&gt; Genus.</title>
        <authorList>
            <person name="Harrop T.W.R."/>
            <person name="Guhlin J."/>
            <person name="McLaughlin G.M."/>
            <person name="Permina E."/>
            <person name="Stockwell P."/>
            <person name="Gilligan J."/>
            <person name="Le Lec M.F."/>
            <person name="Gruber M.A.M."/>
            <person name="Quinn O."/>
            <person name="Lovegrove M."/>
            <person name="Duncan E.J."/>
            <person name="Remnant E.J."/>
            <person name="Van Eeckhoven J."/>
            <person name="Graham B."/>
            <person name="Knapp R.A."/>
            <person name="Langford K.W."/>
            <person name="Kronenberg Z."/>
            <person name="Press M.O."/>
            <person name="Eacker S.M."/>
            <person name="Wilson-Rankin E.E."/>
            <person name="Purcell J."/>
            <person name="Lester P.J."/>
            <person name="Dearden P.K."/>
        </authorList>
    </citation>
    <scope>NUCLEOTIDE SEQUENCE</scope>
    <source>
        <strain evidence="3">Volc-1</strain>
    </source>
</reference>
<feature type="chain" id="PRO_5032657042" evidence="2">
    <location>
        <begin position="27"/>
        <end position="145"/>
    </location>
</feature>
<feature type="compositionally biased region" description="Acidic residues" evidence="1">
    <location>
        <begin position="42"/>
        <end position="51"/>
    </location>
</feature>
<name>A0A834P7U0_VESPE</name>
<proteinExistence type="predicted"/>